<dbReference type="AlphaFoldDB" id="A0A918NJF3"/>
<feature type="domain" description="Phage tail collar" evidence="1">
    <location>
        <begin position="7"/>
        <end position="63"/>
    </location>
</feature>
<dbReference type="RefSeq" id="WP_189587026.1">
    <property type="nucleotide sequence ID" value="NZ_BMYV01000003.1"/>
</dbReference>
<proteinExistence type="predicted"/>
<sequence>MSEPFVGEITLGGWNFAPRGWAFCHGQLLAIAQNTALFSLLGTVFGGDGRTTMGLPDTRGRCVVGAGNGPGLTDRRIGQRAGTETTTLTVANMPSHSHRVNATNAIGNLTGPGSDFLAKSERTAQRVYHNGPATVQMDAGMIESVGGDTSFNNMQPYLVMNYVIALVGIYPSRS</sequence>
<dbReference type="Proteomes" id="UP000600865">
    <property type="component" value="Unassembled WGS sequence"/>
</dbReference>
<comment type="caution">
    <text evidence="2">The sequence shown here is derived from an EMBL/GenBank/DDBJ whole genome shotgun (WGS) entry which is preliminary data.</text>
</comment>
<dbReference type="EMBL" id="BMYV01000003">
    <property type="protein sequence ID" value="GGX75010.1"/>
    <property type="molecule type" value="Genomic_DNA"/>
</dbReference>
<dbReference type="InterPro" id="IPR011083">
    <property type="entry name" value="Phage_tail_collar_dom"/>
</dbReference>
<dbReference type="Pfam" id="PF07484">
    <property type="entry name" value="Collar"/>
    <property type="match status" value="1"/>
</dbReference>
<organism evidence="2 3">
    <name type="scientific">Litorimonas cladophorae</name>
    <dbReference type="NCBI Taxonomy" id="1220491"/>
    <lineage>
        <taxon>Bacteria</taxon>
        <taxon>Pseudomonadati</taxon>
        <taxon>Pseudomonadota</taxon>
        <taxon>Alphaproteobacteria</taxon>
        <taxon>Maricaulales</taxon>
        <taxon>Robiginitomaculaceae</taxon>
    </lineage>
</organism>
<gene>
    <name evidence="2" type="ORF">GCM10011309_26510</name>
</gene>
<accession>A0A918NJF3</accession>
<keyword evidence="3" id="KW-1185">Reference proteome</keyword>
<name>A0A918NJF3_9PROT</name>
<evidence type="ECO:0000313" key="3">
    <source>
        <dbReference type="Proteomes" id="UP000600865"/>
    </source>
</evidence>
<evidence type="ECO:0000313" key="2">
    <source>
        <dbReference type="EMBL" id="GGX75010.1"/>
    </source>
</evidence>
<evidence type="ECO:0000259" key="1">
    <source>
        <dbReference type="Pfam" id="PF07484"/>
    </source>
</evidence>
<reference evidence="2 3" key="1">
    <citation type="journal article" date="2014" name="Int. J. Syst. Evol. Microbiol.">
        <title>Complete genome sequence of Corynebacterium casei LMG S-19264T (=DSM 44701T), isolated from a smear-ripened cheese.</title>
        <authorList>
            <consortium name="US DOE Joint Genome Institute (JGI-PGF)"/>
            <person name="Walter F."/>
            <person name="Albersmeier A."/>
            <person name="Kalinowski J."/>
            <person name="Ruckert C."/>
        </authorList>
    </citation>
    <scope>NUCLEOTIDE SEQUENCE [LARGE SCALE GENOMIC DNA]</scope>
    <source>
        <strain evidence="2 3">KCTC 23968</strain>
    </source>
</reference>
<dbReference type="InterPro" id="IPR037053">
    <property type="entry name" value="Phage_tail_collar_dom_sf"/>
</dbReference>
<dbReference type="SUPFAM" id="SSF88874">
    <property type="entry name" value="Receptor-binding domain of short tail fibre protein gp12"/>
    <property type="match status" value="1"/>
</dbReference>
<dbReference type="Gene3D" id="3.90.1340.10">
    <property type="entry name" value="Phage tail collar domain"/>
    <property type="match status" value="1"/>
</dbReference>
<protein>
    <submittedName>
        <fullName evidence="2">Tail protein</fullName>
    </submittedName>
</protein>